<proteinExistence type="predicted"/>
<sequence>MLSLDQYCWLNSSVSIYLSPSETYHDGPRNKTPTLACFYSYRLATACSPHNALTSFLFKHLLPGIHLLLIQYFPPSPTTILLFPRKEKQPSSI</sequence>
<reference evidence="2" key="1">
    <citation type="journal article" date="2013" name="Nature">
        <title>Draft genome of the wheat A-genome progenitor Triticum urartu.</title>
        <authorList>
            <person name="Ling H.Q."/>
            <person name="Zhao S."/>
            <person name="Liu D."/>
            <person name="Wang J."/>
            <person name="Sun H."/>
            <person name="Zhang C."/>
            <person name="Fan H."/>
            <person name="Li D."/>
            <person name="Dong L."/>
            <person name="Tao Y."/>
            <person name="Gao C."/>
            <person name="Wu H."/>
            <person name="Li Y."/>
            <person name="Cui Y."/>
            <person name="Guo X."/>
            <person name="Zheng S."/>
            <person name="Wang B."/>
            <person name="Yu K."/>
            <person name="Liang Q."/>
            <person name="Yang W."/>
            <person name="Lou X."/>
            <person name="Chen J."/>
            <person name="Feng M."/>
            <person name="Jian J."/>
            <person name="Zhang X."/>
            <person name="Luo G."/>
            <person name="Jiang Y."/>
            <person name="Liu J."/>
            <person name="Wang Z."/>
            <person name="Sha Y."/>
            <person name="Zhang B."/>
            <person name="Wu H."/>
            <person name="Tang D."/>
            <person name="Shen Q."/>
            <person name="Xue P."/>
            <person name="Zou S."/>
            <person name="Wang X."/>
            <person name="Liu X."/>
            <person name="Wang F."/>
            <person name="Yang Y."/>
            <person name="An X."/>
            <person name="Dong Z."/>
            <person name="Zhang K."/>
            <person name="Zhang X."/>
            <person name="Luo M.C."/>
            <person name="Dvorak J."/>
            <person name="Tong Y."/>
            <person name="Wang J."/>
            <person name="Yang H."/>
            <person name="Li Z."/>
            <person name="Wang D."/>
            <person name="Zhang A."/>
            <person name="Wang J."/>
        </authorList>
    </citation>
    <scope>NUCLEOTIDE SEQUENCE</scope>
    <source>
        <strain evidence="2">cv. G1812</strain>
    </source>
</reference>
<evidence type="ECO:0000313" key="1">
    <source>
        <dbReference type="EnsemblPlants" id="TuG1812G0600003997.01.T01.cds287776"/>
    </source>
</evidence>
<accession>A0A8R7QWA9</accession>
<dbReference type="AlphaFoldDB" id="A0A8R7QWA9"/>
<keyword evidence="2" id="KW-1185">Reference proteome</keyword>
<reference evidence="1" key="3">
    <citation type="submission" date="2022-06" db="UniProtKB">
        <authorList>
            <consortium name="EnsemblPlants"/>
        </authorList>
    </citation>
    <scope>IDENTIFICATION</scope>
</reference>
<evidence type="ECO:0000313" key="2">
    <source>
        <dbReference type="Proteomes" id="UP000015106"/>
    </source>
</evidence>
<protein>
    <submittedName>
        <fullName evidence="1">Uncharacterized protein</fullName>
    </submittedName>
</protein>
<dbReference type="Gramene" id="TuG1812G0600003997.01.T01">
    <property type="protein sequence ID" value="TuG1812G0600003997.01.T01.cds287776"/>
    <property type="gene ID" value="TuG1812G0600003997.01"/>
</dbReference>
<name>A0A8R7QWA9_TRIUA</name>
<organism evidence="1 2">
    <name type="scientific">Triticum urartu</name>
    <name type="common">Red wild einkorn</name>
    <name type="synonym">Crithodium urartu</name>
    <dbReference type="NCBI Taxonomy" id="4572"/>
    <lineage>
        <taxon>Eukaryota</taxon>
        <taxon>Viridiplantae</taxon>
        <taxon>Streptophyta</taxon>
        <taxon>Embryophyta</taxon>
        <taxon>Tracheophyta</taxon>
        <taxon>Spermatophyta</taxon>
        <taxon>Magnoliopsida</taxon>
        <taxon>Liliopsida</taxon>
        <taxon>Poales</taxon>
        <taxon>Poaceae</taxon>
        <taxon>BOP clade</taxon>
        <taxon>Pooideae</taxon>
        <taxon>Triticodae</taxon>
        <taxon>Triticeae</taxon>
        <taxon>Triticinae</taxon>
        <taxon>Triticum</taxon>
    </lineage>
</organism>
<reference evidence="1" key="2">
    <citation type="submission" date="2018-03" db="EMBL/GenBank/DDBJ databases">
        <title>The Triticum urartu genome reveals the dynamic nature of wheat genome evolution.</title>
        <authorList>
            <person name="Ling H."/>
            <person name="Ma B."/>
            <person name="Shi X."/>
            <person name="Liu H."/>
            <person name="Dong L."/>
            <person name="Sun H."/>
            <person name="Cao Y."/>
            <person name="Gao Q."/>
            <person name="Zheng S."/>
            <person name="Li Y."/>
            <person name="Yu Y."/>
            <person name="Du H."/>
            <person name="Qi M."/>
            <person name="Li Y."/>
            <person name="Yu H."/>
            <person name="Cui Y."/>
            <person name="Wang N."/>
            <person name="Chen C."/>
            <person name="Wu H."/>
            <person name="Zhao Y."/>
            <person name="Zhang J."/>
            <person name="Li Y."/>
            <person name="Zhou W."/>
            <person name="Zhang B."/>
            <person name="Hu W."/>
            <person name="Eijk M."/>
            <person name="Tang J."/>
            <person name="Witsenboer H."/>
            <person name="Zhao S."/>
            <person name="Li Z."/>
            <person name="Zhang A."/>
            <person name="Wang D."/>
            <person name="Liang C."/>
        </authorList>
    </citation>
    <scope>NUCLEOTIDE SEQUENCE [LARGE SCALE GENOMIC DNA]</scope>
    <source>
        <strain evidence="1">cv. G1812</strain>
    </source>
</reference>
<dbReference type="Proteomes" id="UP000015106">
    <property type="component" value="Chromosome 6"/>
</dbReference>
<dbReference type="EnsemblPlants" id="TuG1812G0600003997.01.T01">
    <property type="protein sequence ID" value="TuG1812G0600003997.01.T01.cds287776"/>
    <property type="gene ID" value="TuG1812G0600003997.01"/>
</dbReference>